<evidence type="ECO:0000256" key="5">
    <source>
        <dbReference type="ARBA" id="ARBA00022801"/>
    </source>
</evidence>
<evidence type="ECO:0000256" key="4">
    <source>
        <dbReference type="ARBA" id="ARBA00022759"/>
    </source>
</evidence>
<keyword evidence="9" id="KW-1185">Reference proteome</keyword>
<dbReference type="Gene3D" id="3.30.70.270">
    <property type="match status" value="1"/>
</dbReference>
<keyword evidence="6" id="KW-0695">RNA-directed DNA polymerase</keyword>
<accession>A0AAF0Q7G2</accession>
<keyword evidence="2" id="KW-0548">Nucleotidyltransferase</keyword>
<dbReference type="Pfam" id="PF17917">
    <property type="entry name" value="RT_RNaseH"/>
    <property type="match status" value="1"/>
</dbReference>
<evidence type="ECO:0000313" key="9">
    <source>
        <dbReference type="Proteomes" id="UP001234989"/>
    </source>
</evidence>
<keyword evidence="3" id="KW-0540">Nuclease</keyword>
<reference evidence="8" key="1">
    <citation type="submission" date="2023-08" db="EMBL/GenBank/DDBJ databases">
        <title>A de novo genome assembly of Solanum verrucosum Schlechtendal, a Mexican diploid species geographically isolated from the other diploid A-genome species in potato relatives.</title>
        <authorList>
            <person name="Hosaka K."/>
        </authorList>
    </citation>
    <scope>NUCLEOTIDE SEQUENCE</scope>
    <source>
        <tissue evidence="8">Young leaves</tissue>
    </source>
</reference>
<keyword evidence="5" id="KW-0378">Hydrolase</keyword>
<dbReference type="EMBL" id="CP133614">
    <property type="protein sequence ID" value="WMV18342.1"/>
    <property type="molecule type" value="Genomic_DNA"/>
</dbReference>
<dbReference type="Proteomes" id="UP001234989">
    <property type="component" value="Chromosome 3"/>
</dbReference>
<dbReference type="AlphaFoldDB" id="A0AAF0Q7G2"/>
<protein>
    <recommendedName>
        <fullName evidence="7">Reverse transcriptase RNase H-like domain-containing protein</fullName>
    </recommendedName>
</protein>
<name>A0AAF0Q7G2_SOLVR</name>
<dbReference type="SUPFAM" id="SSF56672">
    <property type="entry name" value="DNA/RNA polymerases"/>
    <property type="match status" value="1"/>
</dbReference>
<dbReference type="PANTHER" id="PTHR34072:SF59">
    <property type="entry name" value="CCHC-TYPE INTEGRASE"/>
    <property type="match status" value="1"/>
</dbReference>
<dbReference type="InterPro" id="IPR041373">
    <property type="entry name" value="RT_RNaseH"/>
</dbReference>
<dbReference type="GO" id="GO:0003964">
    <property type="term" value="F:RNA-directed DNA polymerase activity"/>
    <property type="evidence" value="ECO:0007669"/>
    <property type="project" value="UniProtKB-KW"/>
</dbReference>
<keyword evidence="1" id="KW-0808">Transferase</keyword>
<feature type="domain" description="Reverse transcriptase RNase H-like" evidence="7">
    <location>
        <begin position="92"/>
        <end position="185"/>
    </location>
</feature>
<dbReference type="InterPro" id="IPR043128">
    <property type="entry name" value="Rev_trsase/Diguanyl_cyclase"/>
</dbReference>
<dbReference type="GO" id="GO:0004519">
    <property type="term" value="F:endonuclease activity"/>
    <property type="evidence" value="ECO:0007669"/>
    <property type="project" value="UniProtKB-KW"/>
</dbReference>
<evidence type="ECO:0000259" key="7">
    <source>
        <dbReference type="Pfam" id="PF17917"/>
    </source>
</evidence>
<evidence type="ECO:0000256" key="2">
    <source>
        <dbReference type="ARBA" id="ARBA00022695"/>
    </source>
</evidence>
<evidence type="ECO:0000256" key="3">
    <source>
        <dbReference type="ARBA" id="ARBA00022722"/>
    </source>
</evidence>
<evidence type="ECO:0000256" key="1">
    <source>
        <dbReference type="ARBA" id="ARBA00022679"/>
    </source>
</evidence>
<evidence type="ECO:0000256" key="6">
    <source>
        <dbReference type="ARBA" id="ARBA00022918"/>
    </source>
</evidence>
<evidence type="ECO:0000313" key="8">
    <source>
        <dbReference type="EMBL" id="WMV18342.1"/>
    </source>
</evidence>
<sequence>MNPEEFHGSKSKEDPQEFLNFILKVTNIMGVTPVESANLTAYQLKGVSYTWYQQRRSKFQWLDECEESVSELKTRLTTGPVLTLPDGLDGYMIYFDASWVGLGCVLMHRGKVKAYASRQLKVHEKNYPTHDLELAALVFSLKIWRHYLYGVHVDVFTDHKSLHYVFTHKELDLRQRRWLEFFKDYDMNVLYHPELAAVHPVFHISLLKNCVGDPTSIVPLESVAMKDNLTYEAVPVDILDRQVRRLRNKEVVSRKVLWRSQSVEGATWEAEPTMMTKYPQLFPSDSVSTSAYLHVLGNQFN</sequence>
<keyword evidence="4" id="KW-0255">Endonuclease</keyword>
<dbReference type="PANTHER" id="PTHR34072">
    <property type="entry name" value="ENZYMATIC POLYPROTEIN-RELATED"/>
    <property type="match status" value="1"/>
</dbReference>
<gene>
    <name evidence="8" type="ORF">MTR67_011727</name>
</gene>
<dbReference type="CDD" id="cd09274">
    <property type="entry name" value="RNase_HI_RT_Ty3"/>
    <property type="match status" value="1"/>
</dbReference>
<dbReference type="GO" id="GO:0016787">
    <property type="term" value="F:hydrolase activity"/>
    <property type="evidence" value="ECO:0007669"/>
    <property type="project" value="UniProtKB-KW"/>
</dbReference>
<proteinExistence type="predicted"/>
<dbReference type="InterPro" id="IPR043502">
    <property type="entry name" value="DNA/RNA_pol_sf"/>
</dbReference>
<organism evidence="8 9">
    <name type="scientific">Solanum verrucosum</name>
    <dbReference type="NCBI Taxonomy" id="315347"/>
    <lineage>
        <taxon>Eukaryota</taxon>
        <taxon>Viridiplantae</taxon>
        <taxon>Streptophyta</taxon>
        <taxon>Embryophyta</taxon>
        <taxon>Tracheophyta</taxon>
        <taxon>Spermatophyta</taxon>
        <taxon>Magnoliopsida</taxon>
        <taxon>eudicotyledons</taxon>
        <taxon>Gunneridae</taxon>
        <taxon>Pentapetalae</taxon>
        <taxon>asterids</taxon>
        <taxon>lamiids</taxon>
        <taxon>Solanales</taxon>
        <taxon>Solanaceae</taxon>
        <taxon>Solanoideae</taxon>
        <taxon>Solaneae</taxon>
        <taxon>Solanum</taxon>
    </lineage>
</organism>